<organism evidence="6 7">
    <name type="scientific">Allopseudospirillum japonicum</name>
    <dbReference type="NCBI Taxonomy" id="64971"/>
    <lineage>
        <taxon>Bacteria</taxon>
        <taxon>Pseudomonadati</taxon>
        <taxon>Pseudomonadota</taxon>
        <taxon>Gammaproteobacteria</taxon>
        <taxon>Oceanospirillales</taxon>
        <taxon>Oceanospirillaceae</taxon>
        <taxon>Allopseudospirillum</taxon>
    </lineage>
</organism>
<feature type="transmembrane region" description="Helical" evidence="5">
    <location>
        <begin position="66"/>
        <end position="84"/>
    </location>
</feature>
<evidence type="ECO:0000256" key="4">
    <source>
        <dbReference type="ARBA" id="ARBA00023136"/>
    </source>
</evidence>
<dbReference type="RefSeq" id="WP_093312052.1">
    <property type="nucleotide sequence ID" value="NZ_FNYH01000015.1"/>
</dbReference>
<keyword evidence="2 5" id="KW-0812">Transmembrane</keyword>
<reference evidence="7" key="1">
    <citation type="submission" date="2016-10" db="EMBL/GenBank/DDBJ databases">
        <authorList>
            <person name="Varghese N."/>
            <person name="Submissions S."/>
        </authorList>
    </citation>
    <scope>NUCLEOTIDE SEQUENCE [LARGE SCALE GENOMIC DNA]</scope>
    <source>
        <strain evidence="7">DSM 7165</strain>
    </source>
</reference>
<dbReference type="GO" id="GO:0016020">
    <property type="term" value="C:membrane"/>
    <property type="evidence" value="ECO:0007669"/>
    <property type="project" value="UniProtKB-SubCell"/>
</dbReference>
<evidence type="ECO:0000313" key="6">
    <source>
        <dbReference type="EMBL" id="SEI88558.1"/>
    </source>
</evidence>
<evidence type="ECO:0000313" key="7">
    <source>
        <dbReference type="Proteomes" id="UP000242999"/>
    </source>
</evidence>
<feature type="transmembrane region" description="Helical" evidence="5">
    <location>
        <begin position="41"/>
        <end position="60"/>
    </location>
</feature>
<gene>
    <name evidence="6" type="ORF">SAMN05421831_11540</name>
</gene>
<name>A0A1H6U852_9GAMM</name>
<dbReference type="PANTHER" id="PTHR10361:SF24">
    <property type="entry name" value="P3 PROTEIN"/>
    <property type="match status" value="1"/>
</dbReference>
<accession>A0A1H6U852</accession>
<feature type="transmembrane region" description="Helical" evidence="5">
    <location>
        <begin position="6"/>
        <end position="29"/>
    </location>
</feature>
<keyword evidence="4 5" id="KW-0472">Membrane</keyword>
<evidence type="ECO:0000256" key="3">
    <source>
        <dbReference type="ARBA" id="ARBA00022989"/>
    </source>
</evidence>
<feature type="transmembrane region" description="Helical" evidence="5">
    <location>
        <begin position="140"/>
        <end position="157"/>
    </location>
</feature>
<dbReference type="STRING" id="64971.SAMN05421831_11540"/>
<dbReference type="AlphaFoldDB" id="A0A1H6U852"/>
<dbReference type="Pfam" id="PF01758">
    <property type="entry name" value="SBF"/>
    <property type="match status" value="1"/>
</dbReference>
<dbReference type="InterPro" id="IPR038770">
    <property type="entry name" value="Na+/solute_symporter_sf"/>
</dbReference>
<feature type="transmembrane region" description="Helical" evidence="5">
    <location>
        <begin position="200"/>
        <end position="222"/>
    </location>
</feature>
<comment type="subcellular location">
    <subcellularLocation>
        <location evidence="1">Membrane</location>
        <topology evidence="1">Multi-pass membrane protein</topology>
    </subcellularLocation>
</comment>
<keyword evidence="7" id="KW-1185">Reference proteome</keyword>
<dbReference type="Gene3D" id="1.20.1530.20">
    <property type="match status" value="1"/>
</dbReference>
<dbReference type="PANTHER" id="PTHR10361">
    <property type="entry name" value="SODIUM-BILE ACID COTRANSPORTER"/>
    <property type="match status" value="1"/>
</dbReference>
<keyword evidence="3 5" id="KW-1133">Transmembrane helix</keyword>
<evidence type="ECO:0000256" key="5">
    <source>
        <dbReference type="SAM" id="Phobius"/>
    </source>
</evidence>
<evidence type="ECO:0000256" key="2">
    <source>
        <dbReference type="ARBA" id="ARBA00022692"/>
    </source>
</evidence>
<dbReference type="Proteomes" id="UP000242999">
    <property type="component" value="Unassembled WGS sequence"/>
</dbReference>
<sequence>MASGWVLSIFLPSALFFIMLGMGLSLHLIDFQRAFTQPKPLILGLIAQFLFIPLLAWVVVTSFALPPLFAAGLMILSFAPSGATSNMLTFLSRGEVAVSISLTAISSLLIPFTMPFLAQWALNYWLGDSTQIQLPLAKTWLQLVIITLVPVSLGLWLRHRYPQQAQKYVSYLKPASIIFLLIVISTIVQQNWATLPQALASIAPAVLTLNIAALAAGWLWAYAWRLSYPLRTTLALEVGVQNGGTALVITLGILQNTQMSIAPVVYGILMLVPSLALGIWLGQRKALAP</sequence>
<feature type="transmembrane region" description="Helical" evidence="5">
    <location>
        <begin position="260"/>
        <end position="281"/>
    </location>
</feature>
<proteinExistence type="predicted"/>
<feature type="transmembrane region" description="Helical" evidence="5">
    <location>
        <begin position="234"/>
        <end position="254"/>
    </location>
</feature>
<dbReference type="EMBL" id="FNYH01000015">
    <property type="protein sequence ID" value="SEI88558.1"/>
    <property type="molecule type" value="Genomic_DNA"/>
</dbReference>
<feature type="transmembrane region" description="Helical" evidence="5">
    <location>
        <begin position="96"/>
        <end position="120"/>
    </location>
</feature>
<dbReference type="InterPro" id="IPR002657">
    <property type="entry name" value="BilAc:Na_symport/Acr3"/>
</dbReference>
<protein>
    <submittedName>
        <fullName evidence="6">Bile acid:Na+ symporter, BASS family</fullName>
    </submittedName>
</protein>
<dbReference type="OrthoDB" id="9806785at2"/>
<feature type="transmembrane region" description="Helical" evidence="5">
    <location>
        <begin position="169"/>
        <end position="188"/>
    </location>
</feature>
<dbReference type="InterPro" id="IPR004710">
    <property type="entry name" value="Bilac:Na_transpt"/>
</dbReference>
<evidence type="ECO:0000256" key="1">
    <source>
        <dbReference type="ARBA" id="ARBA00004141"/>
    </source>
</evidence>